<feature type="active site" description="Nucleophile" evidence="4">
    <location>
        <position position="145"/>
    </location>
</feature>
<keyword evidence="1 4" id="KW-0378">Hydrolase</keyword>
<feature type="short sequence motif" description="DGA/G" evidence="4">
    <location>
        <begin position="319"/>
        <end position="321"/>
    </location>
</feature>
<feature type="short sequence motif" description="GXSXG" evidence="4">
    <location>
        <begin position="143"/>
        <end position="147"/>
    </location>
</feature>
<dbReference type="PANTHER" id="PTHR24185:SF1">
    <property type="entry name" value="CALCIUM-INDEPENDENT PHOSPHOLIPASE A2-GAMMA"/>
    <property type="match status" value="1"/>
</dbReference>
<dbReference type="InterPro" id="IPR016035">
    <property type="entry name" value="Acyl_Trfase/lysoPLipase"/>
</dbReference>
<evidence type="ECO:0000256" key="5">
    <source>
        <dbReference type="SAM" id="MobiDB-lite"/>
    </source>
</evidence>
<dbReference type="PROSITE" id="PS51635">
    <property type="entry name" value="PNPLA"/>
    <property type="match status" value="1"/>
</dbReference>
<evidence type="ECO:0000256" key="4">
    <source>
        <dbReference type="PROSITE-ProRule" id="PRU01161"/>
    </source>
</evidence>
<name>A0A9P6KRR4_9PLEO</name>
<feature type="region of interest" description="Disordered" evidence="5">
    <location>
        <begin position="1"/>
        <end position="58"/>
    </location>
</feature>
<dbReference type="PANTHER" id="PTHR24185">
    <property type="entry name" value="CALCIUM-INDEPENDENT PHOSPHOLIPASE A2-GAMMA"/>
    <property type="match status" value="1"/>
</dbReference>
<keyword evidence="3 4" id="KW-0443">Lipid metabolism</keyword>
<evidence type="ECO:0000256" key="3">
    <source>
        <dbReference type="ARBA" id="ARBA00023098"/>
    </source>
</evidence>
<dbReference type="AlphaFoldDB" id="A0A9P6KRR4"/>
<evidence type="ECO:0000313" key="7">
    <source>
        <dbReference type="EMBL" id="KAF9736106.1"/>
    </source>
</evidence>
<evidence type="ECO:0000256" key="1">
    <source>
        <dbReference type="ARBA" id="ARBA00022801"/>
    </source>
</evidence>
<proteinExistence type="predicted"/>
<dbReference type="SUPFAM" id="SSF52151">
    <property type="entry name" value="FabD/lysophospholipase-like"/>
    <property type="match status" value="1"/>
</dbReference>
<keyword evidence="7" id="KW-0418">Kinase</keyword>
<dbReference type="GO" id="GO:0016020">
    <property type="term" value="C:membrane"/>
    <property type="evidence" value="ECO:0007669"/>
    <property type="project" value="TreeGrafter"/>
</dbReference>
<feature type="active site" description="Proton acceptor" evidence="4">
    <location>
        <position position="319"/>
    </location>
</feature>
<keyword evidence="8" id="KW-1185">Reference proteome</keyword>
<accession>A0A9P6KRR4</accession>
<dbReference type="GO" id="GO:0016301">
    <property type="term" value="F:kinase activity"/>
    <property type="evidence" value="ECO:0007669"/>
    <property type="project" value="UniProtKB-KW"/>
</dbReference>
<feature type="short sequence motif" description="GXGXXG" evidence="4">
    <location>
        <begin position="70"/>
        <end position="75"/>
    </location>
</feature>
<reference evidence="7" key="1">
    <citation type="journal article" date="2020" name="Mol. Plant Microbe Interact.">
        <title>Genome Sequence of the Biocontrol Agent Coniothyrium minitans strain Conio (IMI 134523).</title>
        <authorList>
            <person name="Patel D."/>
            <person name="Shittu T.A."/>
            <person name="Baroncelli R."/>
            <person name="Muthumeenakshi S."/>
            <person name="Osborne T.H."/>
            <person name="Janganan T.K."/>
            <person name="Sreenivasaprasad S."/>
        </authorList>
    </citation>
    <scope>NUCLEOTIDE SEQUENCE</scope>
    <source>
        <strain evidence="7">Conio</strain>
    </source>
</reference>
<comment type="caution">
    <text evidence="7">The sequence shown here is derived from an EMBL/GenBank/DDBJ whole genome shotgun (WGS) entry which is preliminary data.</text>
</comment>
<sequence length="559" mass="63076">MADVEVKTEGLPLALKLDGNHGEASSRRSSVPARSDAGHSSASRDSRPAHLSADQHREDPWQPIVLSLDGGGIRGLSSLYILQHLMQKIKIEEERQDKGSVPNESDALAASSSNQSHGVAKERGASDQHQDLRPCHYFDFMVGTSTGGLIAVLLGRLRLDIDTCIRIYEQIGAYIFGSRRWWGPLTKYDHRKMKMAVKKVLQVYCEEHADDRGCRGDDLLRQYDFSHHEGPYKNYSCKVALMSIREGDRRHHTQDKQYFFRSYDHVKAPPEQYNRSNDLELNPGTVQENATTIWEACRATSAAPLYFNKMTIRGVRYMDGGVGANNPAGYALNEAQQMTSRGGEADSKRKPAALISVGTGHKDPQSRFRNIFDVITWARKRITDTEEAHINTEGRCKELNVPYCRLDVQEGLSKMKLDECRKKKAKRVKKNEKGKTRVNGDAAVHANGTTDIAIHKAGHPTEEPLFHAWQPDRYEYVTYNHIKENTTKYCQNKGGSHDNPVDIDAKLTEAAQLLVYYRRRREELTPEAWARFRDHPYTRITSAQRSANSEAAVAPEATV</sequence>
<dbReference type="Pfam" id="PF01734">
    <property type="entry name" value="Patatin"/>
    <property type="match status" value="1"/>
</dbReference>
<dbReference type="OrthoDB" id="626167at2759"/>
<keyword evidence="7" id="KW-0808">Transferase</keyword>
<dbReference type="GO" id="GO:0019369">
    <property type="term" value="P:arachidonate metabolic process"/>
    <property type="evidence" value="ECO:0007669"/>
    <property type="project" value="TreeGrafter"/>
</dbReference>
<gene>
    <name evidence="7" type="ORF">PMIN01_06021</name>
</gene>
<keyword evidence="2 4" id="KW-0442">Lipid degradation</keyword>
<feature type="domain" description="PNPLA" evidence="6">
    <location>
        <begin position="66"/>
        <end position="332"/>
    </location>
</feature>
<protein>
    <submittedName>
        <fullName evidence="7">Protein kinase subdomain-containing protein</fullName>
    </submittedName>
</protein>
<evidence type="ECO:0000313" key="8">
    <source>
        <dbReference type="Proteomes" id="UP000756921"/>
    </source>
</evidence>
<evidence type="ECO:0000259" key="6">
    <source>
        <dbReference type="PROSITE" id="PS51635"/>
    </source>
</evidence>
<feature type="compositionally biased region" description="Basic and acidic residues" evidence="5">
    <location>
        <begin position="119"/>
        <end position="128"/>
    </location>
</feature>
<dbReference type="GO" id="GO:0046486">
    <property type="term" value="P:glycerolipid metabolic process"/>
    <property type="evidence" value="ECO:0007669"/>
    <property type="project" value="UniProtKB-ARBA"/>
</dbReference>
<evidence type="ECO:0000256" key="2">
    <source>
        <dbReference type="ARBA" id="ARBA00022963"/>
    </source>
</evidence>
<dbReference type="GO" id="GO:0047499">
    <property type="term" value="F:calcium-independent phospholipase A2 activity"/>
    <property type="evidence" value="ECO:0007669"/>
    <property type="project" value="TreeGrafter"/>
</dbReference>
<feature type="region of interest" description="Disordered" evidence="5">
    <location>
        <begin position="95"/>
        <end position="128"/>
    </location>
</feature>
<organism evidence="7 8">
    <name type="scientific">Paraphaeosphaeria minitans</name>
    <dbReference type="NCBI Taxonomy" id="565426"/>
    <lineage>
        <taxon>Eukaryota</taxon>
        <taxon>Fungi</taxon>
        <taxon>Dikarya</taxon>
        <taxon>Ascomycota</taxon>
        <taxon>Pezizomycotina</taxon>
        <taxon>Dothideomycetes</taxon>
        <taxon>Pleosporomycetidae</taxon>
        <taxon>Pleosporales</taxon>
        <taxon>Massarineae</taxon>
        <taxon>Didymosphaeriaceae</taxon>
        <taxon>Paraphaeosphaeria</taxon>
    </lineage>
</organism>
<dbReference type="EMBL" id="WJXW01000005">
    <property type="protein sequence ID" value="KAF9736106.1"/>
    <property type="molecule type" value="Genomic_DNA"/>
</dbReference>
<dbReference type="InterPro" id="IPR002641">
    <property type="entry name" value="PNPLA_dom"/>
</dbReference>
<dbReference type="Proteomes" id="UP000756921">
    <property type="component" value="Unassembled WGS sequence"/>
</dbReference>
<dbReference type="Gene3D" id="3.40.1090.10">
    <property type="entry name" value="Cytosolic phospholipase A2 catalytic domain"/>
    <property type="match status" value="1"/>
</dbReference>
<dbReference type="GO" id="GO:0016042">
    <property type="term" value="P:lipid catabolic process"/>
    <property type="evidence" value="ECO:0007669"/>
    <property type="project" value="UniProtKB-UniRule"/>
</dbReference>
<feature type="compositionally biased region" description="Basic and acidic residues" evidence="5">
    <location>
        <begin position="42"/>
        <end position="58"/>
    </location>
</feature>